<dbReference type="OrthoDB" id="74360at2759"/>
<organism evidence="1 2">
    <name type="scientific">Trichoderma asperellum (strain ATCC 204424 / CBS 433.97 / NBRC 101777)</name>
    <dbReference type="NCBI Taxonomy" id="1042311"/>
    <lineage>
        <taxon>Eukaryota</taxon>
        <taxon>Fungi</taxon>
        <taxon>Dikarya</taxon>
        <taxon>Ascomycota</taxon>
        <taxon>Pezizomycotina</taxon>
        <taxon>Sordariomycetes</taxon>
        <taxon>Hypocreomycetidae</taxon>
        <taxon>Hypocreales</taxon>
        <taxon>Hypocreaceae</taxon>
        <taxon>Trichoderma</taxon>
    </lineage>
</organism>
<evidence type="ECO:0000313" key="1">
    <source>
        <dbReference type="EMBL" id="PTB38147.1"/>
    </source>
</evidence>
<accession>A0A2T3Z025</accession>
<proteinExistence type="predicted"/>
<dbReference type="AlphaFoldDB" id="A0A2T3Z025"/>
<dbReference type="EMBL" id="KZ679266">
    <property type="protein sequence ID" value="PTB38147.1"/>
    <property type="molecule type" value="Genomic_DNA"/>
</dbReference>
<sequence>MDSEPEIYNSCMNTAAGGLVQAAELLRKKVLQPQDLQSWNDTVLPVMCLFAFKKSAGIEIRAAGTYNRMNTPQIPGIDHFIGDVRDASEWPAKYDFIDKSMVYGIWYCHTSKRKPCRSVHSIKA</sequence>
<gene>
    <name evidence="1" type="ORF">M441DRAFT_49619</name>
</gene>
<dbReference type="STRING" id="1042311.A0A2T3Z025"/>
<name>A0A2T3Z025_TRIA4</name>
<reference evidence="1 2" key="1">
    <citation type="submission" date="2016-07" db="EMBL/GenBank/DDBJ databases">
        <title>Multiple horizontal gene transfer events from other fungi enriched the ability of initially mycotrophic Trichoderma (Ascomycota) to feed on dead plant biomass.</title>
        <authorList>
            <consortium name="DOE Joint Genome Institute"/>
            <person name="Aerts A."/>
            <person name="Atanasova L."/>
            <person name="Chenthamara K."/>
            <person name="Zhang J."/>
            <person name="Grujic M."/>
            <person name="Henrissat B."/>
            <person name="Kuo A."/>
            <person name="Salamov A."/>
            <person name="Lipzen A."/>
            <person name="Labutti K."/>
            <person name="Barry K."/>
            <person name="Miao Y."/>
            <person name="Rahimi M.J."/>
            <person name="Shen Q."/>
            <person name="Grigoriev I.V."/>
            <person name="Kubicek C.P."/>
            <person name="Druzhinina I.S."/>
        </authorList>
    </citation>
    <scope>NUCLEOTIDE SEQUENCE [LARGE SCALE GENOMIC DNA]</scope>
    <source>
        <strain evidence="1 2">CBS 433.97</strain>
    </source>
</reference>
<keyword evidence="2" id="KW-1185">Reference proteome</keyword>
<protein>
    <submittedName>
        <fullName evidence="1">Uncharacterized protein</fullName>
    </submittedName>
</protein>
<dbReference type="Proteomes" id="UP000240493">
    <property type="component" value="Unassembled WGS sequence"/>
</dbReference>
<evidence type="ECO:0000313" key="2">
    <source>
        <dbReference type="Proteomes" id="UP000240493"/>
    </source>
</evidence>